<organism evidence="2 3">
    <name type="scientific">Paenacidovorax monticola</name>
    <dbReference type="NCBI Taxonomy" id="1926868"/>
    <lineage>
        <taxon>Bacteria</taxon>
        <taxon>Pseudomonadati</taxon>
        <taxon>Pseudomonadota</taxon>
        <taxon>Betaproteobacteria</taxon>
        <taxon>Burkholderiales</taxon>
        <taxon>Comamonadaceae</taxon>
        <taxon>Paenacidovorax</taxon>
    </lineage>
</organism>
<feature type="domain" description="Anti sigma-E protein RseA N-terminal" evidence="1">
    <location>
        <begin position="7"/>
        <end position="93"/>
    </location>
</feature>
<dbReference type="GO" id="GO:0016989">
    <property type="term" value="F:sigma factor antagonist activity"/>
    <property type="evidence" value="ECO:0007669"/>
    <property type="project" value="InterPro"/>
</dbReference>
<accession>A0A7H0HKB1</accession>
<dbReference type="CDD" id="cd16328">
    <property type="entry name" value="RseA_N"/>
    <property type="match status" value="1"/>
</dbReference>
<name>A0A7H0HKB1_9BURK</name>
<reference evidence="2 3" key="1">
    <citation type="submission" date="2020-08" db="EMBL/GenBank/DDBJ databases">
        <title>Genome sequence of Acidovorax monticola KACC 19171T.</title>
        <authorList>
            <person name="Hyun D.-W."/>
            <person name="Bae J.-W."/>
        </authorList>
    </citation>
    <scope>NUCLEOTIDE SEQUENCE [LARGE SCALE GENOMIC DNA]</scope>
    <source>
        <strain evidence="2 3">KACC 19171</strain>
    </source>
</reference>
<dbReference type="EMBL" id="CP060790">
    <property type="protein sequence ID" value="QNP60977.1"/>
    <property type="molecule type" value="Genomic_DNA"/>
</dbReference>
<dbReference type="Pfam" id="PF03872">
    <property type="entry name" value="RseA_N"/>
    <property type="match status" value="1"/>
</dbReference>
<proteinExistence type="predicted"/>
<evidence type="ECO:0000259" key="1">
    <source>
        <dbReference type="Pfam" id="PF03872"/>
    </source>
</evidence>
<sequence>MNEDLKQRERLSALADGELQGDEFAQAVGFATDGDGQSTWALYHLVGDVLRSPELACHGRPSLLDGVRAELAREPLPAPVTAVAAPVVRPEAEPAANGATFRWKMVAGVASLAAVSAIGWNAAMGLRSDLSQGGQQLAAAPARVPAAVVAVVEGNAPQAQPGQQVMLRDPRLDELLAAHKQFGGTSALQMPAGFLRNATFESPSR</sequence>
<dbReference type="KEGG" id="amon:H9L24_09635"/>
<dbReference type="InterPro" id="IPR005572">
    <property type="entry name" value="Anti-sigma_E_RseA_N"/>
</dbReference>
<protein>
    <submittedName>
        <fullName evidence="2">Sigma-E factor negative regulatory protein</fullName>
    </submittedName>
</protein>
<keyword evidence="3" id="KW-1185">Reference proteome</keyword>
<dbReference type="Proteomes" id="UP000516057">
    <property type="component" value="Chromosome"/>
</dbReference>
<evidence type="ECO:0000313" key="2">
    <source>
        <dbReference type="EMBL" id="QNP60977.1"/>
    </source>
</evidence>
<dbReference type="SUPFAM" id="SSF89069">
    <property type="entry name" value="N-terminal, cytoplasmic domain of anti-sigmaE factor RseA"/>
    <property type="match status" value="1"/>
</dbReference>
<dbReference type="InterPro" id="IPR052383">
    <property type="entry name" value="Anti-sigma-E_RseA-like"/>
</dbReference>
<gene>
    <name evidence="2" type="ORF">H9L24_09635</name>
</gene>
<dbReference type="PANTHER" id="PTHR38104">
    <property type="match status" value="1"/>
</dbReference>
<dbReference type="InterPro" id="IPR036147">
    <property type="entry name" value="Anti-sigma_E_RseA_N_sf"/>
</dbReference>
<dbReference type="Gene3D" id="1.10.10.880">
    <property type="entry name" value="Anti sigma-E protein RseA, N-terminal domain"/>
    <property type="match status" value="1"/>
</dbReference>
<dbReference type="AlphaFoldDB" id="A0A7H0HKB1"/>
<dbReference type="RefSeq" id="WP_187737956.1">
    <property type="nucleotide sequence ID" value="NZ_CP060790.1"/>
</dbReference>
<dbReference type="PANTHER" id="PTHR38104:SF1">
    <property type="entry name" value="ANTI-SIGMA-E FACTOR RSEA"/>
    <property type="match status" value="1"/>
</dbReference>
<evidence type="ECO:0000313" key="3">
    <source>
        <dbReference type="Proteomes" id="UP000516057"/>
    </source>
</evidence>